<comment type="caution">
    <text evidence="1">The sequence shown here is derived from an EMBL/GenBank/DDBJ whole genome shotgun (WGS) entry which is preliminary data.</text>
</comment>
<sequence>MVLYNYGTDENILNVTTLPRTAFNELLDRFADFYSIH</sequence>
<dbReference type="Proteomes" id="UP000476176">
    <property type="component" value="Unassembled WGS sequence"/>
</dbReference>
<gene>
    <name evidence="1" type="ORF">PF004_g31645</name>
</gene>
<feature type="non-terminal residue" evidence="1">
    <location>
        <position position="37"/>
    </location>
</feature>
<dbReference type="AlphaFoldDB" id="A0A6G0M8U5"/>
<dbReference type="EMBL" id="QXGC01008199">
    <property type="protein sequence ID" value="KAE9159147.1"/>
    <property type="molecule type" value="Genomic_DNA"/>
</dbReference>
<organism evidence="1 2">
    <name type="scientific">Phytophthora fragariae</name>
    <dbReference type="NCBI Taxonomy" id="53985"/>
    <lineage>
        <taxon>Eukaryota</taxon>
        <taxon>Sar</taxon>
        <taxon>Stramenopiles</taxon>
        <taxon>Oomycota</taxon>
        <taxon>Peronosporomycetes</taxon>
        <taxon>Peronosporales</taxon>
        <taxon>Peronosporaceae</taxon>
        <taxon>Phytophthora</taxon>
    </lineage>
</organism>
<proteinExistence type="predicted"/>
<accession>A0A6G0M8U5</accession>
<evidence type="ECO:0000313" key="1">
    <source>
        <dbReference type="EMBL" id="KAE9159147.1"/>
    </source>
</evidence>
<protein>
    <submittedName>
        <fullName evidence="1">Uncharacterized protein</fullName>
    </submittedName>
</protein>
<reference evidence="1 2" key="1">
    <citation type="submission" date="2018-09" db="EMBL/GenBank/DDBJ databases">
        <title>Genomic investigation of the strawberry pathogen Phytophthora fragariae indicates pathogenicity is determined by transcriptional variation in three key races.</title>
        <authorList>
            <person name="Adams T.M."/>
            <person name="Armitage A.D."/>
            <person name="Sobczyk M.K."/>
            <person name="Bates H.J."/>
            <person name="Dunwell J.M."/>
            <person name="Nellist C.F."/>
            <person name="Harrison R.J."/>
        </authorList>
    </citation>
    <scope>NUCLEOTIDE SEQUENCE [LARGE SCALE GENOMIC DNA]</scope>
    <source>
        <strain evidence="1 2">BC-23</strain>
    </source>
</reference>
<evidence type="ECO:0000313" key="2">
    <source>
        <dbReference type="Proteomes" id="UP000476176"/>
    </source>
</evidence>
<name>A0A6G0M8U5_9STRA</name>